<name>A0A498I7T2_MALDO</name>
<gene>
    <name evidence="2" type="ORF">DVH24_039532</name>
</gene>
<dbReference type="Proteomes" id="UP000290289">
    <property type="component" value="Chromosome 14"/>
</dbReference>
<evidence type="ECO:0000313" key="2">
    <source>
        <dbReference type="EMBL" id="RXH77561.1"/>
    </source>
</evidence>
<evidence type="ECO:0000313" key="3">
    <source>
        <dbReference type="Proteomes" id="UP000290289"/>
    </source>
</evidence>
<dbReference type="PANTHER" id="PTHR34778">
    <property type="entry name" value="OS02G0580700 PROTEIN"/>
    <property type="match status" value="1"/>
</dbReference>
<feature type="region of interest" description="Disordered" evidence="1">
    <location>
        <begin position="135"/>
        <end position="154"/>
    </location>
</feature>
<feature type="compositionally biased region" description="Polar residues" evidence="1">
    <location>
        <begin position="339"/>
        <end position="351"/>
    </location>
</feature>
<proteinExistence type="predicted"/>
<feature type="region of interest" description="Disordered" evidence="1">
    <location>
        <begin position="476"/>
        <end position="507"/>
    </location>
</feature>
<feature type="region of interest" description="Disordered" evidence="1">
    <location>
        <begin position="378"/>
        <end position="397"/>
    </location>
</feature>
<dbReference type="EMBL" id="RDQH01000340">
    <property type="protein sequence ID" value="RXH77561.1"/>
    <property type="molecule type" value="Genomic_DNA"/>
</dbReference>
<sequence length="629" mass="70578">MGNKGKSTQKRLRFKPVTASGLNALAEMDEAEVKLTALKKAYAEIILNTAKEAAARIVVSERKALRFQRELFSAKDEAFRMLLRLKQMLDSKPGEAKMMSLSQQEKIDELEAQLQEAEDIVKELREELSEVQAQLEKARSNPRQPDGQNLEGDTAPQVSITSQLNLQLDAVAAHETNPISNGTYERKGCYNGNDSLKDNYYVQNPDFTSLVMRSKDPELYRNGCTQRIRAFERNLLDEKLSLSGLVDDGKNVTLIGGDDEQLCKTPKINGDNTNGVEENPEELKVMQADGSHIQAPAFMSFQKKRKRAARFRRSEAPSCRYLDPHQLMEMRQVSDLSCPRTSDSPLNNSVLADNASKKSEDEIQKVTSSISTSKILPDKTETSTQSECGNVTENDSVRKATNNDKTFIEESRLTGQECISAESLKVLACKADVEKDYPLDKSDTKVSDLDDGTASQPENNKFLKYTFCRKRKKDTLSNPESKSFLDNGTLERNTGEEQNGSIEPQKSSLLIESSRESRRLAQVARQLISLSEKKWRPQLKHSELARRTLPPTHRRYQKNSQREREREIEIDMGIVSKAGDWAFKAFTAGLGVTTLYLTATFSANVYKGLAWHKAQSKIEKEGASAEQAP</sequence>
<dbReference type="AlphaFoldDB" id="A0A498I7T2"/>
<dbReference type="PANTHER" id="PTHR34778:SF2">
    <property type="entry name" value="OS02G0580700 PROTEIN"/>
    <property type="match status" value="1"/>
</dbReference>
<reference evidence="2 3" key="1">
    <citation type="submission" date="2018-10" db="EMBL/GenBank/DDBJ databases">
        <title>A high-quality apple genome assembly.</title>
        <authorList>
            <person name="Hu J."/>
        </authorList>
    </citation>
    <scope>NUCLEOTIDE SEQUENCE [LARGE SCALE GENOMIC DNA]</scope>
    <source>
        <strain evidence="3">cv. HFTH1</strain>
        <tissue evidence="2">Young leaf</tissue>
    </source>
</reference>
<comment type="caution">
    <text evidence="2">The sequence shown here is derived from an EMBL/GenBank/DDBJ whole genome shotgun (WGS) entry which is preliminary data.</text>
</comment>
<keyword evidence="3" id="KW-1185">Reference proteome</keyword>
<dbReference type="STRING" id="3750.A0A498I7T2"/>
<protein>
    <submittedName>
        <fullName evidence="2">Uncharacterized protein</fullName>
    </submittedName>
</protein>
<evidence type="ECO:0000256" key="1">
    <source>
        <dbReference type="SAM" id="MobiDB-lite"/>
    </source>
</evidence>
<organism evidence="2 3">
    <name type="scientific">Malus domestica</name>
    <name type="common">Apple</name>
    <name type="synonym">Pyrus malus</name>
    <dbReference type="NCBI Taxonomy" id="3750"/>
    <lineage>
        <taxon>Eukaryota</taxon>
        <taxon>Viridiplantae</taxon>
        <taxon>Streptophyta</taxon>
        <taxon>Embryophyta</taxon>
        <taxon>Tracheophyta</taxon>
        <taxon>Spermatophyta</taxon>
        <taxon>Magnoliopsida</taxon>
        <taxon>eudicotyledons</taxon>
        <taxon>Gunneridae</taxon>
        <taxon>Pentapetalae</taxon>
        <taxon>rosids</taxon>
        <taxon>fabids</taxon>
        <taxon>Rosales</taxon>
        <taxon>Rosaceae</taxon>
        <taxon>Amygdaloideae</taxon>
        <taxon>Maleae</taxon>
        <taxon>Malus</taxon>
    </lineage>
</organism>
<feature type="compositionally biased region" description="Polar residues" evidence="1">
    <location>
        <begin position="476"/>
        <end position="506"/>
    </location>
</feature>
<feature type="compositionally biased region" description="Polar residues" evidence="1">
    <location>
        <begin position="382"/>
        <end position="394"/>
    </location>
</feature>
<accession>A0A498I7T2</accession>
<feature type="region of interest" description="Disordered" evidence="1">
    <location>
        <begin position="338"/>
        <end position="364"/>
    </location>
</feature>
<feature type="compositionally biased region" description="Basic and acidic residues" evidence="1">
    <location>
        <begin position="355"/>
        <end position="364"/>
    </location>
</feature>